<dbReference type="Proteomes" id="UP001607303">
    <property type="component" value="Unassembled WGS sequence"/>
</dbReference>
<dbReference type="AlphaFoldDB" id="A0ABD2B148"/>
<reference evidence="1 2" key="1">
    <citation type="journal article" date="2024" name="Ann. Entomol. Soc. Am.">
        <title>Genomic analyses of the southern and eastern yellowjacket wasps (Hymenoptera: Vespidae) reveal evolutionary signatures of social life.</title>
        <authorList>
            <person name="Catto M.A."/>
            <person name="Caine P.B."/>
            <person name="Orr S.E."/>
            <person name="Hunt B.G."/>
            <person name="Goodisman M.A.D."/>
        </authorList>
    </citation>
    <scope>NUCLEOTIDE SEQUENCE [LARGE SCALE GENOMIC DNA]</scope>
    <source>
        <strain evidence="1">232</strain>
        <tissue evidence="1">Head and thorax</tissue>
    </source>
</reference>
<comment type="caution">
    <text evidence="1">The sequence shown here is derived from an EMBL/GenBank/DDBJ whole genome shotgun (WGS) entry which is preliminary data.</text>
</comment>
<sequence>MTVFNQKVTADLSRIYLNLSRSNKFAWEHWNFGRFKPDLPKICKLDRVNMKMHRTPQRYSKLVEFSRTCPELRKYLIFMIKLIEI</sequence>
<gene>
    <name evidence="1" type="ORF">V1477_017737</name>
</gene>
<name>A0ABD2B148_VESMC</name>
<proteinExistence type="predicted"/>
<protein>
    <submittedName>
        <fullName evidence="1">Uncharacterized protein</fullName>
    </submittedName>
</protein>
<evidence type="ECO:0000313" key="2">
    <source>
        <dbReference type="Proteomes" id="UP001607303"/>
    </source>
</evidence>
<organism evidence="1 2">
    <name type="scientific">Vespula maculifrons</name>
    <name type="common">Eastern yellow jacket</name>
    <name type="synonym">Wasp</name>
    <dbReference type="NCBI Taxonomy" id="7453"/>
    <lineage>
        <taxon>Eukaryota</taxon>
        <taxon>Metazoa</taxon>
        <taxon>Ecdysozoa</taxon>
        <taxon>Arthropoda</taxon>
        <taxon>Hexapoda</taxon>
        <taxon>Insecta</taxon>
        <taxon>Pterygota</taxon>
        <taxon>Neoptera</taxon>
        <taxon>Endopterygota</taxon>
        <taxon>Hymenoptera</taxon>
        <taxon>Apocrita</taxon>
        <taxon>Aculeata</taxon>
        <taxon>Vespoidea</taxon>
        <taxon>Vespidae</taxon>
        <taxon>Vespinae</taxon>
        <taxon>Vespula</taxon>
    </lineage>
</organism>
<evidence type="ECO:0000313" key="1">
    <source>
        <dbReference type="EMBL" id="KAL2726396.1"/>
    </source>
</evidence>
<dbReference type="EMBL" id="JAYRBN010000106">
    <property type="protein sequence ID" value="KAL2726396.1"/>
    <property type="molecule type" value="Genomic_DNA"/>
</dbReference>
<keyword evidence="2" id="KW-1185">Reference proteome</keyword>
<accession>A0ABD2B148</accession>